<evidence type="ECO:0000259" key="3">
    <source>
        <dbReference type="PROSITE" id="PS50983"/>
    </source>
</evidence>
<dbReference type="Proteomes" id="UP001597441">
    <property type="component" value="Unassembled WGS sequence"/>
</dbReference>
<keyword evidence="1" id="KW-0175">Coiled coil</keyword>
<dbReference type="Gene3D" id="3.40.50.1980">
    <property type="entry name" value="Nitrogenase molybdenum iron protein domain"/>
    <property type="match status" value="2"/>
</dbReference>
<feature type="chain" id="PRO_5045655152" evidence="2">
    <location>
        <begin position="22"/>
        <end position="358"/>
    </location>
</feature>
<dbReference type="EMBL" id="JBHULK010000003">
    <property type="protein sequence ID" value="MFD2535467.1"/>
    <property type="molecule type" value="Genomic_DNA"/>
</dbReference>
<protein>
    <submittedName>
        <fullName evidence="4">Iron ABC transporter substrate-binding protein</fullName>
    </submittedName>
</protein>
<dbReference type="SUPFAM" id="SSF53807">
    <property type="entry name" value="Helical backbone' metal receptor"/>
    <property type="match status" value="1"/>
</dbReference>
<feature type="domain" description="Fe/B12 periplasmic-binding" evidence="3">
    <location>
        <begin position="49"/>
        <end position="322"/>
    </location>
</feature>
<evidence type="ECO:0000313" key="5">
    <source>
        <dbReference type="Proteomes" id="UP001597441"/>
    </source>
</evidence>
<organism evidence="4 5">
    <name type="scientific">Gelatiniphilus marinus</name>
    <dbReference type="NCBI Taxonomy" id="1759464"/>
    <lineage>
        <taxon>Bacteria</taxon>
        <taxon>Pseudomonadati</taxon>
        <taxon>Bacteroidota</taxon>
        <taxon>Flavobacteriia</taxon>
        <taxon>Flavobacteriales</taxon>
        <taxon>Flavobacteriaceae</taxon>
        <taxon>Gelatiniphilus</taxon>
    </lineage>
</organism>
<accession>A0ABW5JVE2</accession>
<dbReference type="InterPro" id="IPR002491">
    <property type="entry name" value="ABC_transptr_periplasmic_BD"/>
</dbReference>
<dbReference type="PANTHER" id="PTHR30535:SF34">
    <property type="entry name" value="MOLYBDATE-BINDING PROTEIN MOLA"/>
    <property type="match status" value="1"/>
</dbReference>
<sequence length="358" mass="40462">MKLIKFTILLFVVLVSFQCKKNTNTKQKETITVKDVLGRMVKVPKNVTKVIGVNAGSMRFLSYFDAIPNVVGIEETERRSTRPYNLAFPEIKQIPVIGPQPGGDAELIMKANPDVIFITVPSAKQKVDDLQQKTGIPVVAIENGELGSENDKIYNTITIVGKVLGKNERATQLINFIQNEMDEIEKRTSTVAEENKPTVYAGGLSYNGSHGITSTRTDFTPFVLTNSKNVVAGLENGQLRNRPIMVDIEKIIEWNPDYIFIDSDGWNLAEKEMLPNTLLHNTLKAVKNGSVYIIPRYINNSVSYDYAIINSWYVAKTLYPEKFEDIDIDKKVKQILENFYLKDIDLNNFDIVYKQVLN</sequence>
<name>A0ABW5JVE2_9FLAO</name>
<feature type="signal peptide" evidence="2">
    <location>
        <begin position="1"/>
        <end position="21"/>
    </location>
</feature>
<evidence type="ECO:0000256" key="2">
    <source>
        <dbReference type="SAM" id="SignalP"/>
    </source>
</evidence>
<evidence type="ECO:0000313" key="4">
    <source>
        <dbReference type="EMBL" id="MFD2535467.1"/>
    </source>
</evidence>
<keyword evidence="2" id="KW-0732">Signal</keyword>
<gene>
    <name evidence="4" type="ORF">ACFSQS_10180</name>
</gene>
<dbReference type="RefSeq" id="WP_388017988.1">
    <property type="nucleotide sequence ID" value="NZ_JBHUDT010000003.1"/>
</dbReference>
<dbReference type="PROSITE" id="PS50983">
    <property type="entry name" value="FE_B12_PBP"/>
    <property type="match status" value="1"/>
</dbReference>
<reference evidence="5" key="1">
    <citation type="journal article" date="2019" name="Int. J. Syst. Evol. Microbiol.">
        <title>The Global Catalogue of Microorganisms (GCM) 10K type strain sequencing project: providing services to taxonomists for standard genome sequencing and annotation.</title>
        <authorList>
            <consortium name="The Broad Institute Genomics Platform"/>
            <consortium name="The Broad Institute Genome Sequencing Center for Infectious Disease"/>
            <person name="Wu L."/>
            <person name="Ma J."/>
        </authorList>
    </citation>
    <scope>NUCLEOTIDE SEQUENCE [LARGE SCALE GENOMIC DNA]</scope>
    <source>
        <strain evidence="5">KCTC 42903</strain>
    </source>
</reference>
<dbReference type="CDD" id="cd01147">
    <property type="entry name" value="HemV-2"/>
    <property type="match status" value="1"/>
</dbReference>
<dbReference type="PANTHER" id="PTHR30535">
    <property type="entry name" value="VITAMIN B12-BINDING PROTEIN"/>
    <property type="match status" value="1"/>
</dbReference>
<dbReference type="InterPro" id="IPR050902">
    <property type="entry name" value="ABC_Transporter_SBP"/>
</dbReference>
<comment type="caution">
    <text evidence="4">The sequence shown here is derived from an EMBL/GenBank/DDBJ whole genome shotgun (WGS) entry which is preliminary data.</text>
</comment>
<feature type="coiled-coil region" evidence="1">
    <location>
        <begin position="167"/>
        <end position="194"/>
    </location>
</feature>
<proteinExistence type="predicted"/>
<dbReference type="Pfam" id="PF01497">
    <property type="entry name" value="Peripla_BP_2"/>
    <property type="match status" value="1"/>
</dbReference>
<keyword evidence="5" id="KW-1185">Reference proteome</keyword>
<evidence type="ECO:0000256" key="1">
    <source>
        <dbReference type="SAM" id="Coils"/>
    </source>
</evidence>